<dbReference type="Gene3D" id="1.10.630.10">
    <property type="entry name" value="Cytochrome P450"/>
    <property type="match status" value="1"/>
</dbReference>
<dbReference type="Pfam" id="PF00067">
    <property type="entry name" value="p450"/>
    <property type="match status" value="1"/>
</dbReference>
<gene>
    <name evidence="9" type="ORF">RJ639_026766</name>
</gene>
<evidence type="ECO:0000256" key="8">
    <source>
        <dbReference type="SAM" id="MobiDB-lite"/>
    </source>
</evidence>
<dbReference type="EMBL" id="JAVXUP010000055">
    <property type="protein sequence ID" value="KAK3040361.1"/>
    <property type="molecule type" value="Genomic_DNA"/>
</dbReference>
<keyword evidence="10" id="KW-1185">Reference proteome</keyword>
<evidence type="ECO:0000256" key="5">
    <source>
        <dbReference type="ARBA" id="ARBA00023002"/>
    </source>
</evidence>
<evidence type="ECO:0000256" key="6">
    <source>
        <dbReference type="ARBA" id="ARBA00023004"/>
    </source>
</evidence>
<dbReference type="GO" id="GO:0016705">
    <property type="term" value="F:oxidoreductase activity, acting on paired donors, with incorporation or reduction of molecular oxygen"/>
    <property type="evidence" value="ECO:0007669"/>
    <property type="project" value="InterPro"/>
</dbReference>
<evidence type="ECO:0000256" key="7">
    <source>
        <dbReference type="ARBA" id="ARBA00023033"/>
    </source>
</evidence>
<keyword evidence="4" id="KW-0479">Metal-binding</keyword>
<feature type="compositionally biased region" description="Acidic residues" evidence="8">
    <location>
        <begin position="129"/>
        <end position="139"/>
    </location>
</feature>
<keyword evidence="6" id="KW-0408">Iron</keyword>
<comment type="caution">
    <text evidence="9">The sequence shown here is derived from an EMBL/GenBank/DDBJ whole genome shotgun (WGS) entry which is preliminary data.</text>
</comment>
<dbReference type="GO" id="GO:0005506">
    <property type="term" value="F:iron ion binding"/>
    <property type="evidence" value="ECO:0007669"/>
    <property type="project" value="InterPro"/>
</dbReference>
<evidence type="ECO:0000313" key="9">
    <source>
        <dbReference type="EMBL" id="KAK3040361.1"/>
    </source>
</evidence>
<keyword evidence="7" id="KW-0503">Monooxygenase</keyword>
<accession>A0AA88X6D3</accession>
<name>A0AA88X6D3_9ASTE</name>
<evidence type="ECO:0000256" key="2">
    <source>
        <dbReference type="ARBA" id="ARBA00010617"/>
    </source>
</evidence>
<feature type="compositionally biased region" description="Polar residues" evidence="8">
    <location>
        <begin position="92"/>
        <end position="106"/>
    </location>
</feature>
<sequence>MLWDTPEKFQPERFLGKEIDMKGQNFELLPFGSGRRMCSGYTLALKTVRSSLANILHGFNWKLPDDGRFEHGGNLWLAYALKVLTCCPRGASTPSSYKQKQPQLSNAALILRQAKDRENEQTEEKEYQDQEDDTNPEAA</sequence>
<reference evidence="9" key="1">
    <citation type="submission" date="2022-12" db="EMBL/GenBank/DDBJ databases">
        <title>Draft genome assemblies for two species of Escallonia (Escalloniales).</title>
        <authorList>
            <person name="Chanderbali A."/>
            <person name="Dervinis C."/>
            <person name="Anghel I."/>
            <person name="Soltis D."/>
            <person name="Soltis P."/>
            <person name="Zapata F."/>
        </authorList>
    </citation>
    <scope>NUCLEOTIDE SEQUENCE</scope>
    <source>
        <strain evidence="9">UCBG64.0493</strain>
        <tissue evidence="9">Leaf</tissue>
    </source>
</reference>
<evidence type="ECO:0000313" key="10">
    <source>
        <dbReference type="Proteomes" id="UP001188597"/>
    </source>
</evidence>
<dbReference type="InterPro" id="IPR001128">
    <property type="entry name" value="Cyt_P450"/>
</dbReference>
<protein>
    <recommendedName>
        <fullName evidence="11">Cytochrome P450</fullName>
    </recommendedName>
</protein>
<keyword evidence="5" id="KW-0560">Oxidoreductase</keyword>
<dbReference type="PANTHER" id="PTHR47944">
    <property type="entry name" value="CYTOCHROME P450 98A9"/>
    <property type="match status" value="1"/>
</dbReference>
<dbReference type="Proteomes" id="UP001188597">
    <property type="component" value="Unassembled WGS sequence"/>
</dbReference>
<feature type="compositionally biased region" description="Basic and acidic residues" evidence="8">
    <location>
        <begin position="113"/>
        <end position="128"/>
    </location>
</feature>
<feature type="region of interest" description="Disordered" evidence="8">
    <location>
        <begin position="91"/>
        <end position="139"/>
    </location>
</feature>
<keyword evidence="3" id="KW-0349">Heme</keyword>
<evidence type="ECO:0000256" key="3">
    <source>
        <dbReference type="ARBA" id="ARBA00022617"/>
    </source>
</evidence>
<organism evidence="9 10">
    <name type="scientific">Escallonia herrerae</name>
    <dbReference type="NCBI Taxonomy" id="1293975"/>
    <lineage>
        <taxon>Eukaryota</taxon>
        <taxon>Viridiplantae</taxon>
        <taxon>Streptophyta</taxon>
        <taxon>Embryophyta</taxon>
        <taxon>Tracheophyta</taxon>
        <taxon>Spermatophyta</taxon>
        <taxon>Magnoliopsida</taxon>
        <taxon>eudicotyledons</taxon>
        <taxon>Gunneridae</taxon>
        <taxon>Pentapetalae</taxon>
        <taxon>asterids</taxon>
        <taxon>campanulids</taxon>
        <taxon>Escalloniales</taxon>
        <taxon>Escalloniaceae</taxon>
        <taxon>Escallonia</taxon>
    </lineage>
</organism>
<proteinExistence type="inferred from homology"/>
<dbReference type="GO" id="GO:0004497">
    <property type="term" value="F:monooxygenase activity"/>
    <property type="evidence" value="ECO:0007669"/>
    <property type="project" value="UniProtKB-KW"/>
</dbReference>
<comment type="cofactor">
    <cofactor evidence="1">
        <name>heme</name>
        <dbReference type="ChEBI" id="CHEBI:30413"/>
    </cofactor>
</comment>
<dbReference type="SUPFAM" id="SSF48264">
    <property type="entry name" value="Cytochrome P450"/>
    <property type="match status" value="1"/>
</dbReference>
<evidence type="ECO:0000256" key="4">
    <source>
        <dbReference type="ARBA" id="ARBA00022723"/>
    </source>
</evidence>
<comment type="similarity">
    <text evidence="2">Belongs to the cytochrome P450 family.</text>
</comment>
<evidence type="ECO:0000256" key="1">
    <source>
        <dbReference type="ARBA" id="ARBA00001971"/>
    </source>
</evidence>
<dbReference type="GO" id="GO:0020037">
    <property type="term" value="F:heme binding"/>
    <property type="evidence" value="ECO:0007669"/>
    <property type="project" value="InterPro"/>
</dbReference>
<evidence type="ECO:0008006" key="11">
    <source>
        <dbReference type="Google" id="ProtNLM"/>
    </source>
</evidence>
<dbReference type="AlphaFoldDB" id="A0AA88X6D3"/>
<dbReference type="PANTHER" id="PTHR47944:SF5">
    <property type="entry name" value="CYTOCHROME P450 71A1-LIKE"/>
    <property type="match status" value="1"/>
</dbReference>
<dbReference type="InterPro" id="IPR036396">
    <property type="entry name" value="Cyt_P450_sf"/>
</dbReference>